<dbReference type="InterPro" id="IPR020260">
    <property type="entry name" value="Uncharacterised_YueH"/>
</dbReference>
<dbReference type="Pfam" id="PF14166">
    <property type="entry name" value="YueH"/>
    <property type="match status" value="1"/>
</dbReference>
<dbReference type="OrthoDB" id="2390431at2"/>
<dbReference type="RefSeq" id="WP_011276210.1">
    <property type="nucleotide sequence ID" value="NC_007168.1"/>
</dbReference>
<sequence length="84" mass="9812">MNIKQLSINDEIVNVYLYISEDKNQIMLAIPDIFWSIELDLNMDSNDVKEELVMQLFAFIEENEAIKIASNLTNWIVNDFKGDQ</sequence>
<evidence type="ECO:0000313" key="1">
    <source>
        <dbReference type="EMBL" id="BAE05249.1"/>
    </source>
</evidence>
<dbReference type="Proteomes" id="UP000000543">
    <property type="component" value="Chromosome"/>
</dbReference>
<protein>
    <recommendedName>
        <fullName evidence="3">YueH-like family protein</fullName>
    </recommendedName>
</protein>
<gene>
    <name evidence="1" type="ordered locus">SH1940</name>
</gene>
<evidence type="ECO:0000313" key="2">
    <source>
        <dbReference type="Proteomes" id="UP000000543"/>
    </source>
</evidence>
<dbReference type="EMBL" id="AP006716">
    <property type="protein sequence ID" value="BAE05249.1"/>
    <property type="molecule type" value="Genomic_DNA"/>
</dbReference>
<dbReference type="GeneID" id="93781302"/>
<evidence type="ECO:0008006" key="3">
    <source>
        <dbReference type="Google" id="ProtNLM"/>
    </source>
</evidence>
<name>Q4L526_STAHJ</name>
<dbReference type="HOGENOM" id="CLU_169436_1_0_9"/>
<dbReference type="eggNOG" id="ENOG5033A84">
    <property type="taxonomic scope" value="Bacteria"/>
</dbReference>
<accession>Q4L526</accession>
<proteinExistence type="predicted"/>
<organism evidence="1 2">
    <name type="scientific">Staphylococcus haemolyticus (strain JCSC1435)</name>
    <dbReference type="NCBI Taxonomy" id="279808"/>
    <lineage>
        <taxon>Bacteria</taxon>
        <taxon>Bacillati</taxon>
        <taxon>Bacillota</taxon>
        <taxon>Bacilli</taxon>
        <taxon>Bacillales</taxon>
        <taxon>Staphylococcaceae</taxon>
        <taxon>Staphylococcus</taxon>
    </lineage>
</organism>
<dbReference type="AlphaFoldDB" id="Q4L526"/>
<reference evidence="1 2" key="1">
    <citation type="journal article" date="2005" name="J. Bacteriol.">
        <title>Whole-genome sequencing of Staphylococcus haemolyticus uncovers the extreme plasticity of its genome and the evolution of human-colonizing staphylococcal species.</title>
        <authorList>
            <person name="Takeuchi F."/>
            <person name="Watanabe S."/>
            <person name="Baba T."/>
            <person name="Yuzawa H."/>
            <person name="Ito T."/>
            <person name="Morimoto Y."/>
            <person name="Kuroda M."/>
            <person name="Cui L."/>
            <person name="Takahashi M."/>
            <person name="Ankai A."/>
            <person name="Baba S."/>
            <person name="Fukui S."/>
            <person name="Lee J.C."/>
            <person name="Hiramatsu K."/>
        </authorList>
    </citation>
    <scope>NUCLEOTIDE SEQUENCE [LARGE SCALE GENOMIC DNA]</scope>
    <source>
        <strain evidence="1 2">JCSC1435</strain>
    </source>
</reference>
<dbReference type="KEGG" id="sha:SH1940"/>